<evidence type="ECO:0000313" key="3">
    <source>
        <dbReference type="Proteomes" id="UP001497516"/>
    </source>
</evidence>
<dbReference type="AlphaFoldDB" id="A0AAV2F7A6"/>
<dbReference type="EMBL" id="OZ034819">
    <property type="protein sequence ID" value="CAL1393907.1"/>
    <property type="molecule type" value="Genomic_DNA"/>
</dbReference>
<dbReference type="SUPFAM" id="SSF50249">
    <property type="entry name" value="Nucleic acid-binding proteins"/>
    <property type="match status" value="2"/>
</dbReference>
<dbReference type="Proteomes" id="UP001497516">
    <property type="component" value="Chromosome 6"/>
</dbReference>
<gene>
    <name evidence="2" type="ORF">LTRI10_LOCUS34444</name>
</gene>
<dbReference type="PANTHER" id="PTHR47165:SF4">
    <property type="entry name" value="OS03G0429900 PROTEIN"/>
    <property type="match status" value="1"/>
</dbReference>
<proteinExistence type="predicted"/>
<dbReference type="PANTHER" id="PTHR47165">
    <property type="entry name" value="OS03G0429900 PROTEIN"/>
    <property type="match status" value="1"/>
</dbReference>
<accession>A0AAV2F7A6</accession>
<dbReference type="Gene3D" id="2.40.50.140">
    <property type="entry name" value="Nucleic acid-binding proteins"/>
    <property type="match status" value="2"/>
</dbReference>
<protein>
    <recommendedName>
        <fullName evidence="4">Replication protein A OB domain-containing protein</fullName>
    </recommendedName>
</protein>
<name>A0AAV2F7A6_9ROSI</name>
<evidence type="ECO:0008006" key="4">
    <source>
        <dbReference type="Google" id="ProtNLM"/>
    </source>
</evidence>
<reference evidence="2 3" key="1">
    <citation type="submission" date="2024-04" db="EMBL/GenBank/DDBJ databases">
        <authorList>
            <person name="Fracassetti M."/>
        </authorList>
    </citation>
    <scope>NUCLEOTIDE SEQUENCE [LARGE SCALE GENOMIC DNA]</scope>
</reference>
<evidence type="ECO:0000313" key="2">
    <source>
        <dbReference type="EMBL" id="CAL1393907.1"/>
    </source>
</evidence>
<evidence type="ECO:0000256" key="1">
    <source>
        <dbReference type="SAM" id="MobiDB-lite"/>
    </source>
</evidence>
<sequence>MAGGCQKVYCFKHCGRHSVPRCVRSGGTREVTLRLRLLHMWYAKNPSRTRVFNHCCLWVDQTGMLIQSLADVSIGSEFERVLRMGVIYVLRSFGLSAARNLYRACSFDLIIELSATTIFQACSLPAAEFPTDSFEVVPYSELSNRSGDNRILVDVVGRLHSISGIDHQVTNHGSTPKQVMVLENAQGQRVSITLWNELTAVLDRPALIQADSIEPVIVGVGGLMVGRLIASEYSSSSSSGTRIVVSPRIPEAYSLAAFFGGSRVPVADLPVKFATPGDAVADAERRTRTIAELLDLHHGGASVDEKHRCGGIVRSCPDHWEITKQQVTVGYKIQLTLRDATDEAPFIIFGPCGNNLVLTSAQLLAQRYPHSSGQLPPEHEALLGQFVRFEVKLPMVGSSGVSTGEFRVFRVMPRDVQGPVLGLTGVPDVTGSVSSSQTLSQSYSGQEGMLMLPAPGVPFAASASVVIPSSSSKGKEKVVDSVSPGGTNPTFQIGQVAGLPLSSSQVPLEIKENAVVSDVILPNLLPPVSSIAPLLSVADVRGKGTGPVATVVATPFTIADPLKVSNIQSVGAVKGAVGTPGTLSDGMDVMSSTSQVVHGLSSIAGLGSETPQSKISKSSSAVSPLSSRSLLISPLAKVKIEKLESSGTGSPNVRQDDEQTESTSPFSLADQDSQRAPGKPSAAKRRLYES</sequence>
<dbReference type="InterPro" id="IPR012340">
    <property type="entry name" value="NA-bd_OB-fold"/>
</dbReference>
<keyword evidence="3" id="KW-1185">Reference proteome</keyword>
<organism evidence="2 3">
    <name type="scientific">Linum trigynum</name>
    <dbReference type="NCBI Taxonomy" id="586398"/>
    <lineage>
        <taxon>Eukaryota</taxon>
        <taxon>Viridiplantae</taxon>
        <taxon>Streptophyta</taxon>
        <taxon>Embryophyta</taxon>
        <taxon>Tracheophyta</taxon>
        <taxon>Spermatophyta</taxon>
        <taxon>Magnoliopsida</taxon>
        <taxon>eudicotyledons</taxon>
        <taxon>Gunneridae</taxon>
        <taxon>Pentapetalae</taxon>
        <taxon>rosids</taxon>
        <taxon>fabids</taxon>
        <taxon>Malpighiales</taxon>
        <taxon>Linaceae</taxon>
        <taxon>Linum</taxon>
    </lineage>
</organism>
<feature type="region of interest" description="Disordered" evidence="1">
    <location>
        <begin position="642"/>
        <end position="690"/>
    </location>
</feature>